<evidence type="ECO:0000259" key="3">
    <source>
        <dbReference type="Pfam" id="PF01872"/>
    </source>
</evidence>
<dbReference type="SUPFAM" id="SSF55961">
    <property type="entry name" value="Bet v1-like"/>
    <property type="match status" value="1"/>
</dbReference>
<feature type="region of interest" description="Disordered" evidence="2">
    <location>
        <begin position="193"/>
        <end position="215"/>
    </location>
</feature>
<dbReference type="eggNOG" id="arCOG01490">
    <property type="taxonomic scope" value="Archaea"/>
</dbReference>
<gene>
    <name evidence="5" type="ORF">C481_03117</name>
</gene>
<evidence type="ECO:0000256" key="2">
    <source>
        <dbReference type="SAM" id="MobiDB-lite"/>
    </source>
</evidence>
<dbReference type="InterPro" id="IPR023393">
    <property type="entry name" value="START-like_dom_sf"/>
</dbReference>
<dbReference type="eggNOG" id="arCOG05261">
    <property type="taxonomic scope" value="Archaea"/>
</dbReference>
<dbReference type="PANTHER" id="PTHR38011">
    <property type="entry name" value="DIHYDROFOLATE REDUCTASE FAMILY PROTEIN (AFU_ORTHOLOGUE AFUA_8G06820)"/>
    <property type="match status" value="1"/>
</dbReference>
<evidence type="ECO:0000259" key="4">
    <source>
        <dbReference type="Pfam" id="PF08327"/>
    </source>
</evidence>
<dbReference type="Gene3D" id="3.30.530.20">
    <property type="match status" value="1"/>
</dbReference>
<sequence length="358" mass="39714">MRKLVVSEFLTLDGVMQAPGDSDEDTEGGFEHGGWQVPYFDDVDPAVAEGFDDVDALVLGRKTYEIFASYWPTASEDEPFTEQMNSVDKYVASRTLDAADWQSSTVLEGDVADAVTELKQEPGGDLVVFGSGDLVQTLMANDLVDEYQLMVHPLVLGTGKRLFTDESEPTGLELVEMETTDSGVVVLTYEPAEKEEGKPTTDDAPNAEAEIETSENQLTIRRTFDAPRERVFRAFTEPGELEKWFVPSPGDVTTDVQTFTAEPDGERSIRFHADDEWFGSDGAFEEVVENERIVYTDRWVNFPEADVDSRVTVEFTDVEDGTEIVLTHEQLPTGDFVGGARMGWEISFDNLAPVLVES</sequence>
<accession>M0B4T3</accession>
<dbReference type="PATRIC" id="fig|29540.5.peg.640"/>
<evidence type="ECO:0000313" key="6">
    <source>
        <dbReference type="Proteomes" id="UP000011554"/>
    </source>
</evidence>
<comment type="caution">
    <text evidence="5">The sequence shown here is derived from an EMBL/GenBank/DDBJ whole genome shotgun (WGS) entry which is preliminary data.</text>
</comment>
<name>M0B4T3_NATA1</name>
<dbReference type="Pfam" id="PF08327">
    <property type="entry name" value="AHSA1"/>
    <property type="match status" value="1"/>
</dbReference>
<dbReference type="GO" id="GO:0009231">
    <property type="term" value="P:riboflavin biosynthetic process"/>
    <property type="evidence" value="ECO:0007669"/>
    <property type="project" value="InterPro"/>
</dbReference>
<proteinExistence type="inferred from homology"/>
<feature type="domain" description="Activator of Hsp90 ATPase homologue 1/2-like C-terminal" evidence="4">
    <location>
        <begin position="225"/>
        <end position="353"/>
    </location>
</feature>
<reference evidence="5 6" key="1">
    <citation type="journal article" date="2014" name="PLoS Genet.">
        <title>Phylogenetically driven sequencing of extremely halophilic archaea reveals strategies for static and dynamic osmo-response.</title>
        <authorList>
            <person name="Becker E.A."/>
            <person name="Seitzer P.M."/>
            <person name="Tritt A."/>
            <person name="Larsen D."/>
            <person name="Krusor M."/>
            <person name="Yao A.I."/>
            <person name="Wu D."/>
            <person name="Madern D."/>
            <person name="Eisen J.A."/>
            <person name="Darling A.E."/>
            <person name="Facciotti M.T."/>
        </authorList>
    </citation>
    <scope>NUCLEOTIDE SEQUENCE [LARGE SCALE GENOMIC DNA]</scope>
    <source>
        <strain evidence="5 6">DSM 12278</strain>
    </source>
</reference>
<evidence type="ECO:0000313" key="5">
    <source>
        <dbReference type="EMBL" id="ELZ05273.1"/>
    </source>
</evidence>
<dbReference type="Proteomes" id="UP000011554">
    <property type="component" value="Unassembled WGS sequence"/>
</dbReference>
<comment type="similarity">
    <text evidence="1">Belongs to the AHA1 family.</text>
</comment>
<dbReference type="InterPro" id="IPR050765">
    <property type="entry name" value="Riboflavin_Biosynth_HTPR"/>
</dbReference>
<dbReference type="EMBL" id="AOIO01000009">
    <property type="protein sequence ID" value="ELZ05273.1"/>
    <property type="molecule type" value="Genomic_DNA"/>
</dbReference>
<dbReference type="GO" id="GO:0008703">
    <property type="term" value="F:5-amino-6-(5-phosphoribosylamino)uracil reductase activity"/>
    <property type="evidence" value="ECO:0007669"/>
    <property type="project" value="InterPro"/>
</dbReference>
<dbReference type="SUPFAM" id="SSF53597">
    <property type="entry name" value="Dihydrofolate reductase-like"/>
    <property type="match status" value="1"/>
</dbReference>
<dbReference type="Pfam" id="PF01872">
    <property type="entry name" value="RibD_C"/>
    <property type="match status" value="1"/>
</dbReference>
<protein>
    <submittedName>
        <fullName evidence="5">Uncharacterized protein</fullName>
    </submittedName>
</protein>
<dbReference type="OrthoDB" id="7348at2157"/>
<dbReference type="CDD" id="cd07814">
    <property type="entry name" value="SRPBCC_CalC_Aha1-like"/>
    <property type="match status" value="1"/>
</dbReference>
<evidence type="ECO:0000256" key="1">
    <source>
        <dbReference type="ARBA" id="ARBA00006817"/>
    </source>
</evidence>
<dbReference type="InterPro" id="IPR013538">
    <property type="entry name" value="ASHA1/2-like_C"/>
</dbReference>
<keyword evidence="6" id="KW-1185">Reference proteome</keyword>
<dbReference type="PANTHER" id="PTHR38011:SF2">
    <property type="entry name" value="BIFUNCTIONAL DEAMINASE-REDUCTASE DOMAIN PROTEIN"/>
    <property type="match status" value="1"/>
</dbReference>
<organism evidence="5 6">
    <name type="scientific">Natrialba asiatica (strain ATCC 700177 / DSM 12278 / JCM 9576 / FERM P-10747 / NBRC 102637 / 172P1)</name>
    <dbReference type="NCBI Taxonomy" id="29540"/>
    <lineage>
        <taxon>Archaea</taxon>
        <taxon>Methanobacteriati</taxon>
        <taxon>Methanobacteriota</taxon>
        <taxon>Stenosarchaea group</taxon>
        <taxon>Halobacteria</taxon>
        <taxon>Halobacteriales</taxon>
        <taxon>Natrialbaceae</taxon>
        <taxon>Natrialba</taxon>
    </lineage>
</organism>
<feature type="domain" description="Bacterial bifunctional deaminase-reductase C-terminal" evidence="3">
    <location>
        <begin position="3"/>
        <end position="186"/>
    </location>
</feature>
<dbReference type="RefSeq" id="WP_006107448.1">
    <property type="nucleotide sequence ID" value="NZ_AOIO01000009.1"/>
</dbReference>
<dbReference type="AlphaFoldDB" id="M0B4T3"/>
<dbReference type="InterPro" id="IPR002734">
    <property type="entry name" value="RibDG_C"/>
</dbReference>
<dbReference type="InterPro" id="IPR024072">
    <property type="entry name" value="DHFR-like_dom_sf"/>
</dbReference>
<dbReference type="Gene3D" id="3.40.430.10">
    <property type="entry name" value="Dihydrofolate Reductase, subunit A"/>
    <property type="match status" value="1"/>
</dbReference>
<dbReference type="STRING" id="29540.C481_03117"/>